<dbReference type="Pfam" id="PF00240">
    <property type="entry name" value="ubiquitin"/>
    <property type="match status" value="1"/>
</dbReference>
<dbReference type="OrthoDB" id="267397at2759"/>
<dbReference type="InterPro" id="IPR029071">
    <property type="entry name" value="Ubiquitin-like_domsf"/>
</dbReference>
<dbReference type="Pfam" id="PF23195">
    <property type="entry name" value="UBQLN1"/>
    <property type="match status" value="1"/>
</dbReference>
<dbReference type="GO" id="GO:0031593">
    <property type="term" value="F:polyubiquitin modification-dependent protein binding"/>
    <property type="evidence" value="ECO:0007669"/>
    <property type="project" value="TreeGrafter"/>
</dbReference>
<dbReference type="PRINTS" id="PR00348">
    <property type="entry name" value="UBIQUITIN"/>
</dbReference>
<reference evidence="4 5" key="1">
    <citation type="submission" date="2016-07" db="EMBL/GenBank/DDBJ databases">
        <title>Pervasive Adenine N6-methylation of Active Genes in Fungi.</title>
        <authorList>
            <consortium name="DOE Joint Genome Institute"/>
            <person name="Mondo S.J."/>
            <person name="Dannebaum R.O."/>
            <person name="Kuo R.C."/>
            <person name="Labutti K."/>
            <person name="Haridas S."/>
            <person name="Kuo A."/>
            <person name="Salamov A."/>
            <person name="Ahrendt S.R."/>
            <person name="Lipzen A."/>
            <person name="Sullivan W."/>
            <person name="Andreopoulos W.B."/>
            <person name="Clum A."/>
            <person name="Lindquist E."/>
            <person name="Daum C."/>
            <person name="Ramamoorthy G.K."/>
            <person name="Gryganskyi A."/>
            <person name="Culley D."/>
            <person name="Magnuson J.K."/>
            <person name="James T.Y."/>
            <person name="O'Malley M.A."/>
            <person name="Stajich J.E."/>
            <person name="Spatafora J.W."/>
            <person name="Visel A."/>
            <person name="Grigoriev I.V."/>
        </authorList>
    </citation>
    <scope>NUCLEOTIDE SEQUENCE [LARGE SCALE GENOMIC DNA]</scope>
    <source>
        <strain evidence="4 5">62-1032</strain>
    </source>
</reference>
<feature type="compositionally biased region" description="Gly residues" evidence="1">
    <location>
        <begin position="326"/>
        <end position="335"/>
    </location>
</feature>
<comment type="caution">
    <text evidence="4">The sequence shown here is derived from an EMBL/GenBank/DDBJ whole genome shotgun (WGS) entry which is preliminary data.</text>
</comment>
<dbReference type="PANTHER" id="PTHR10677:SF3">
    <property type="entry name" value="FI07626P-RELATED"/>
    <property type="match status" value="1"/>
</dbReference>
<feature type="region of interest" description="Disordered" evidence="1">
    <location>
        <begin position="220"/>
        <end position="307"/>
    </location>
</feature>
<dbReference type="EMBL" id="MCGR01000042">
    <property type="protein sequence ID" value="ORY74307.1"/>
    <property type="molecule type" value="Genomic_DNA"/>
</dbReference>
<dbReference type="CDD" id="cd16106">
    <property type="entry name" value="Ubl_Dsk2p_like"/>
    <property type="match status" value="1"/>
</dbReference>
<keyword evidence="5" id="KW-1185">Reference proteome</keyword>
<dbReference type="InterPro" id="IPR009060">
    <property type="entry name" value="UBA-like_sf"/>
</dbReference>
<evidence type="ECO:0000259" key="2">
    <source>
        <dbReference type="PROSITE" id="PS50030"/>
    </source>
</evidence>
<dbReference type="SMART" id="SM00213">
    <property type="entry name" value="UBQ"/>
    <property type="match status" value="1"/>
</dbReference>
<dbReference type="InterPro" id="IPR019956">
    <property type="entry name" value="Ubiquitin_dom"/>
</dbReference>
<dbReference type="STRING" id="106004.A0A1Y2ES19"/>
<accession>A0A1Y2ES19</accession>
<dbReference type="FunCoup" id="A0A1Y2ES19">
    <property type="interactions" value="399"/>
</dbReference>
<evidence type="ECO:0000259" key="3">
    <source>
        <dbReference type="PROSITE" id="PS50053"/>
    </source>
</evidence>
<feature type="domain" description="Ubiquitin-like" evidence="3">
    <location>
        <begin position="11"/>
        <end position="81"/>
    </location>
</feature>
<dbReference type="SMART" id="SM00727">
    <property type="entry name" value="STI1"/>
    <property type="match status" value="2"/>
</dbReference>
<dbReference type="Gene3D" id="3.10.20.90">
    <property type="entry name" value="Phosphatidylinositol 3-kinase Catalytic Subunit, Chain A, domain 1"/>
    <property type="match status" value="1"/>
</dbReference>
<dbReference type="SUPFAM" id="SSF54236">
    <property type="entry name" value="Ubiquitin-like"/>
    <property type="match status" value="1"/>
</dbReference>
<dbReference type="SUPFAM" id="SSF46934">
    <property type="entry name" value="UBA-like"/>
    <property type="match status" value="1"/>
</dbReference>
<feature type="compositionally biased region" description="Gly residues" evidence="1">
    <location>
        <begin position="233"/>
        <end position="243"/>
    </location>
</feature>
<proteinExistence type="predicted"/>
<dbReference type="InterPro" id="IPR000626">
    <property type="entry name" value="Ubiquitin-like_dom"/>
</dbReference>
<dbReference type="PROSITE" id="PS50053">
    <property type="entry name" value="UBIQUITIN_2"/>
    <property type="match status" value="1"/>
</dbReference>
<dbReference type="InParanoid" id="A0A1Y2ES19"/>
<dbReference type="SMART" id="SM00165">
    <property type="entry name" value="UBA"/>
    <property type="match status" value="1"/>
</dbReference>
<dbReference type="PROSITE" id="PS50030">
    <property type="entry name" value="UBA"/>
    <property type="match status" value="1"/>
</dbReference>
<gene>
    <name evidence="4" type="ORF">BCR35DRAFT_306768</name>
</gene>
<dbReference type="InterPro" id="IPR006636">
    <property type="entry name" value="STI1_HS-bd"/>
</dbReference>
<evidence type="ECO:0000256" key="1">
    <source>
        <dbReference type="SAM" id="MobiDB-lite"/>
    </source>
</evidence>
<dbReference type="InterPro" id="IPR015496">
    <property type="entry name" value="Ubiquilin"/>
</dbReference>
<sequence length="391" mass="39034">MSDAAAPSGTLSINVKGPQDVKLPITVPTGATVAELKALVAEANPDFPADQQRLIFSGRVLKDEELCSKYNLKDGHTIHLVKGARPAGPSGVPGTSAAAGVPSSFGAGQQVMGNPLAPLMNAQNAGALAGFNPFAEMGVNPNDPNYMQNMMRDPAVQGQINSLLSDPAVIDQLIATNPELAAAGPQVRQLMQSEQFRSFLTNPEAMQQAMGMMGGMGGAGGGGGGGFPPPGAFGWGSGAGAAGAQGQQGQQGQGQGQGLFNPWGSTPPSAATGGDGAAGAGATPPAAGAPGAFNPFAPAGGAGGAPNFQQMMQQMQQLQQLQQMFGGAGGLGGLDGAPATPSGPVVPPEERYATQLEQLAGMGFHDAAKNVRALLASGGNVEGAVGWLFEN</sequence>
<dbReference type="InterPro" id="IPR015940">
    <property type="entry name" value="UBA"/>
</dbReference>
<dbReference type="AlphaFoldDB" id="A0A1Y2ES19"/>
<organism evidence="4 5">
    <name type="scientific">Leucosporidium creatinivorum</name>
    <dbReference type="NCBI Taxonomy" id="106004"/>
    <lineage>
        <taxon>Eukaryota</taxon>
        <taxon>Fungi</taxon>
        <taxon>Dikarya</taxon>
        <taxon>Basidiomycota</taxon>
        <taxon>Pucciniomycotina</taxon>
        <taxon>Microbotryomycetes</taxon>
        <taxon>Leucosporidiales</taxon>
        <taxon>Leucosporidium</taxon>
    </lineage>
</organism>
<dbReference type="GO" id="GO:0005829">
    <property type="term" value="C:cytosol"/>
    <property type="evidence" value="ECO:0007669"/>
    <property type="project" value="TreeGrafter"/>
</dbReference>
<feature type="region of interest" description="Disordered" evidence="1">
    <location>
        <begin position="326"/>
        <end position="347"/>
    </location>
</feature>
<dbReference type="Pfam" id="PF00627">
    <property type="entry name" value="UBA"/>
    <property type="match status" value="1"/>
</dbReference>
<feature type="domain" description="UBA" evidence="2">
    <location>
        <begin position="347"/>
        <end position="391"/>
    </location>
</feature>
<evidence type="ECO:0000313" key="5">
    <source>
        <dbReference type="Proteomes" id="UP000193467"/>
    </source>
</evidence>
<feature type="compositionally biased region" description="Low complexity" evidence="1">
    <location>
        <begin position="280"/>
        <end position="307"/>
    </location>
</feature>
<dbReference type="Gene3D" id="1.10.8.10">
    <property type="entry name" value="DNA helicase RuvA subunit, C-terminal domain"/>
    <property type="match status" value="1"/>
</dbReference>
<evidence type="ECO:0000313" key="4">
    <source>
        <dbReference type="EMBL" id="ORY74307.1"/>
    </source>
</evidence>
<dbReference type="GO" id="GO:0006511">
    <property type="term" value="P:ubiquitin-dependent protein catabolic process"/>
    <property type="evidence" value="ECO:0007669"/>
    <property type="project" value="TreeGrafter"/>
</dbReference>
<dbReference type="Proteomes" id="UP000193467">
    <property type="component" value="Unassembled WGS sequence"/>
</dbReference>
<name>A0A1Y2ES19_9BASI</name>
<dbReference type="PANTHER" id="PTHR10677">
    <property type="entry name" value="UBIQUILIN"/>
    <property type="match status" value="1"/>
</dbReference>
<protein>
    <submittedName>
        <fullName evidence="4">Uncharacterized protein</fullName>
    </submittedName>
</protein>